<organism evidence="3 4">
    <name type="scientific">Planococcus donghaensis</name>
    <dbReference type="NCBI Taxonomy" id="414778"/>
    <lineage>
        <taxon>Bacteria</taxon>
        <taxon>Bacillati</taxon>
        <taxon>Bacillota</taxon>
        <taxon>Bacilli</taxon>
        <taxon>Bacillales</taxon>
        <taxon>Caryophanaceae</taxon>
        <taxon>Planococcus</taxon>
    </lineage>
</organism>
<evidence type="ECO:0000256" key="2">
    <source>
        <dbReference type="SAM" id="SignalP"/>
    </source>
</evidence>
<evidence type="ECO:0000313" key="3">
    <source>
        <dbReference type="EMBL" id="ANU22052.1"/>
    </source>
</evidence>
<proteinExistence type="predicted"/>
<accession>A0A1C7EF91</accession>
<feature type="signal peptide" evidence="2">
    <location>
        <begin position="1"/>
        <end position="21"/>
    </location>
</feature>
<dbReference type="AlphaFoldDB" id="A0A1C7EF91"/>
<keyword evidence="2" id="KW-0732">Signal</keyword>
<name>A0A1C7EF91_9BACL</name>
<gene>
    <name evidence="3" type="ORF">BCM40_01290</name>
</gene>
<evidence type="ECO:0000256" key="1">
    <source>
        <dbReference type="SAM" id="MobiDB-lite"/>
    </source>
</evidence>
<reference evidence="3" key="1">
    <citation type="submission" date="2016-10" db="EMBL/GenBank/DDBJ databases">
        <authorList>
            <person name="See-Too W.S."/>
        </authorList>
    </citation>
    <scope>NUCLEOTIDE SEQUENCE</scope>
    <source>
        <strain evidence="3">DSM 22276</strain>
    </source>
</reference>
<feature type="region of interest" description="Disordered" evidence="1">
    <location>
        <begin position="121"/>
        <end position="141"/>
    </location>
</feature>
<evidence type="ECO:0000313" key="4">
    <source>
        <dbReference type="Proteomes" id="UP000092495"/>
    </source>
</evidence>
<dbReference type="KEGG" id="pdg:BCM40_01290"/>
<protein>
    <recommendedName>
        <fullName evidence="5">YtkA-like domain-containing protein</fullName>
    </recommendedName>
</protein>
<dbReference type="STRING" id="414778.BCM40_01290"/>
<sequence>MKKKLQLIVFLTLLLSGCTYADTMLKPPELVWNVPENIEVDQNVDIDISLQSEATEKLQAVSFVLQKQGDQEMKNIPFSQDEEGNVKIQTKFAEDGIYNLYSTMQTTDQTIKPIRQIVVGEMAETNDEKGESEESKSSSHH</sequence>
<dbReference type="OrthoDB" id="2679563at2"/>
<dbReference type="EMBL" id="CP016543">
    <property type="protein sequence ID" value="ANU22052.1"/>
    <property type="molecule type" value="Genomic_DNA"/>
</dbReference>
<keyword evidence="4" id="KW-1185">Reference proteome</keyword>
<dbReference type="RefSeq" id="WP_065525183.1">
    <property type="nucleotide sequence ID" value="NZ_CP016543.2"/>
</dbReference>
<feature type="chain" id="PRO_5008885325" description="YtkA-like domain-containing protein" evidence="2">
    <location>
        <begin position="22"/>
        <end position="141"/>
    </location>
</feature>
<dbReference type="Proteomes" id="UP000092495">
    <property type="component" value="Chromosome"/>
</dbReference>
<evidence type="ECO:0008006" key="5">
    <source>
        <dbReference type="Google" id="ProtNLM"/>
    </source>
</evidence>
<dbReference type="PROSITE" id="PS51257">
    <property type="entry name" value="PROKAR_LIPOPROTEIN"/>
    <property type="match status" value="1"/>
</dbReference>
<feature type="compositionally biased region" description="Basic and acidic residues" evidence="1">
    <location>
        <begin position="126"/>
        <end position="141"/>
    </location>
</feature>